<dbReference type="Pfam" id="PF14368">
    <property type="entry name" value="LTP_2"/>
    <property type="match status" value="1"/>
</dbReference>
<reference evidence="4 5" key="1">
    <citation type="submission" date="2019-12" db="EMBL/GenBank/DDBJ databases">
        <authorList>
            <person name="Scholz U."/>
            <person name="Mascher M."/>
            <person name="Fiebig A."/>
        </authorList>
    </citation>
    <scope>NUCLEOTIDE SEQUENCE</scope>
</reference>
<evidence type="ECO:0000259" key="3">
    <source>
        <dbReference type="Pfam" id="PF14368"/>
    </source>
</evidence>
<dbReference type="EMBL" id="CACRZD030000001">
    <property type="protein sequence ID" value="CAA6654493.1"/>
    <property type="molecule type" value="Genomic_DNA"/>
</dbReference>
<keyword evidence="2" id="KW-0732">Signal</keyword>
<protein>
    <recommendedName>
        <fullName evidence="3">Bifunctional inhibitor/plant lipid transfer protein/seed storage helical domain-containing protein</fullName>
    </recommendedName>
</protein>
<evidence type="ECO:0000256" key="1">
    <source>
        <dbReference type="SAM" id="MobiDB-lite"/>
    </source>
</evidence>
<evidence type="ECO:0000256" key="2">
    <source>
        <dbReference type="SAM" id="SignalP"/>
    </source>
</evidence>
<sequence>MDRMVLCVAFLVLMASFRGGARAQSPPPLPLPKEGPSGSPPLAVPPKAPLPPEEPCSKVVVKSLFPCLRYVTPNSNETKPSSNCCNDDRPDCVCFLIDSNSTFPSQSTEEGPQSPNACNATVPPIDRCLSRSYRPSPAPPSNNAANPSLVPSAAAFLAGISLAIVAAFL</sequence>
<keyword evidence="5" id="KW-1185">Reference proteome</keyword>
<feature type="domain" description="Bifunctional inhibitor/plant lipid transfer protein/seed storage helical" evidence="3">
    <location>
        <begin position="49"/>
        <end position="128"/>
    </location>
</feature>
<gene>
    <name evidence="4" type="ORF">SI7747_01001083</name>
</gene>
<feature type="compositionally biased region" description="Pro residues" evidence="1">
    <location>
        <begin position="25"/>
        <end position="49"/>
    </location>
</feature>
<feature type="signal peptide" evidence="2">
    <location>
        <begin position="1"/>
        <end position="23"/>
    </location>
</feature>
<dbReference type="Gene3D" id="1.10.110.10">
    <property type="entry name" value="Plant lipid-transfer and hydrophobic proteins"/>
    <property type="match status" value="1"/>
</dbReference>
<dbReference type="SUPFAM" id="SSF47699">
    <property type="entry name" value="Bifunctional inhibitor/lipid-transfer protein/seed storage 2S albumin"/>
    <property type="match status" value="1"/>
</dbReference>
<feature type="chain" id="PRO_5029557808" description="Bifunctional inhibitor/plant lipid transfer protein/seed storage helical domain-containing protein" evidence="2">
    <location>
        <begin position="24"/>
        <end position="169"/>
    </location>
</feature>
<accession>A0A7I8IAW8</accession>
<dbReference type="InterPro" id="IPR016140">
    <property type="entry name" value="Bifunc_inhib/LTP/seed_store"/>
</dbReference>
<dbReference type="EMBL" id="LR743588">
    <property type="protein sequence ID" value="CAA2614709.1"/>
    <property type="molecule type" value="Genomic_DNA"/>
</dbReference>
<name>A0A7I8IAW8_SPIIN</name>
<dbReference type="Proteomes" id="UP001189122">
    <property type="component" value="Unassembled WGS sequence"/>
</dbReference>
<evidence type="ECO:0000313" key="4">
    <source>
        <dbReference type="EMBL" id="CAA2614709.1"/>
    </source>
</evidence>
<organism evidence="4">
    <name type="scientific">Spirodela intermedia</name>
    <name type="common">Intermediate duckweed</name>
    <dbReference type="NCBI Taxonomy" id="51605"/>
    <lineage>
        <taxon>Eukaryota</taxon>
        <taxon>Viridiplantae</taxon>
        <taxon>Streptophyta</taxon>
        <taxon>Embryophyta</taxon>
        <taxon>Tracheophyta</taxon>
        <taxon>Spermatophyta</taxon>
        <taxon>Magnoliopsida</taxon>
        <taxon>Liliopsida</taxon>
        <taxon>Araceae</taxon>
        <taxon>Lemnoideae</taxon>
        <taxon>Spirodela</taxon>
    </lineage>
</organism>
<proteinExistence type="predicted"/>
<feature type="region of interest" description="Disordered" evidence="1">
    <location>
        <begin position="20"/>
        <end position="49"/>
    </location>
</feature>
<dbReference type="InterPro" id="IPR036312">
    <property type="entry name" value="Bifun_inhib/LTP/seed_sf"/>
</dbReference>
<dbReference type="AlphaFoldDB" id="A0A7I8IAW8"/>
<evidence type="ECO:0000313" key="5">
    <source>
        <dbReference type="Proteomes" id="UP001189122"/>
    </source>
</evidence>
<dbReference type="CDD" id="cd00010">
    <property type="entry name" value="AAI_LTSS"/>
    <property type="match status" value="1"/>
</dbReference>